<dbReference type="Proteomes" id="UP000193749">
    <property type="component" value="Unassembled WGS sequence"/>
</dbReference>
<organism evidence="13 14">
    <name type="scientific">Pantoea cypripedii</name>
    <name type="common">Pectobacterium cypripedii</name>
    <name type="synonym">Erwinia cypripedii</name>
    <dbReference type="NCBI Taxonomy" id="55209"/>
    <lineage>
        <taxon>Bacteria</taxon>
        <taxon>Pseudomonadati</taxon>
        <taxon>Pseudomonadota</taxon>
        <taxon>Gammaproteobacteria</taxon>
        <taxon>Enterobacterales</taxon>
        <taxon>Erwiniaceae</taxon>
        <taxon>Pantoea</taxon>
    </lineage>
</organism>
<name>A0A1X1F069_PANCY</name>
<proteinExistence type="inferred from homology"/>
<evidence type="ECO:0000256" key="6">
    <source>
        <dbReference type="ARBA" id="ARBA00022840"/>
    </source>
</evidence>
<dbReference type="PANTHER" id="PTHR30042">
    <property type="entry name" value="POTASSIUM-TRANSPORTING ATPASE C CHAIN"/>
    <property type="match status" value="1"/>
</dbReference>
<dbReference type="AlphaFoldDB" id="A0A1X1F069"/>
<dbReference type="GO" id="GO:0005524">
    <property type="term" value="F:ATP binding"/>
    <property type="evidence" value="ECO:0007669"/>
    <property type="project" value="UniProtKB-UniRule"/>
</dbReference>
<evidence type="ECO:0000256" key="4">
    <source>
        <dbReference type="ARBA" id="ARBA00022692"/>
    </source>
</evidence>
<evidence type="ECO:0000256" key="1">
    <source>
        <dbReference type="ARBA" id="ARBA00022448"/>
    </source>
</evidence>
<dbReference type="GO" id="GO:0008556">
    <property type="term" value="F:P-type potassium transmembrane transporter activity"/>
    <property type="evidence" value="ECO:0007669"/>
    <property type="project" value="InterPro"/>
</dbReference>
<comment type="caution">
    <text evidence="13">The sequence shown here is derived from an EMBL/GenBank/DDBJ whole genome shotgun (WGS) entry which is preliminary data.</text>
</comment>
<keyword evidence="4 11" id="KW-0812">Transmembrane</keyword>
<gene>
    <name evidence="11" type="primary">kdpC</name>
    <name evidence="13" type="ORF">HA50_19460</name>
</gene>
<evidence type="ECO:0000256" key="9">
    <source>
        <dbReference type="ARBA" id="ARBA00023065"/>
    </source>
</evidence>
<keyword evidence="6 11" id="KW-0067">ATP-binding</keyword>
<evidence type="ECO:0000256" key="7">
    <source>
        <dbReference type="ARBA" id="ARBA00022958"/>
    </source>
</evidence>
<dbReference type="InterPro" id="IPR003820">
    <property type="entry name" value="KdpC"/>
</dbReference>
<keyword evidence="1 11" id="KW-0813">Transport</keyword>
<comment type="similarity">
    <text evidence="11">Belongs to the KdpC family.</text>
</comment>
<dbReference type="GO" id="GO:0005886">
    <property type="term" value="C:plasma membrane"/>
    <property type="evidence" value="ECO:0007669"/>
    <property type="project" value="UniProtKB-SubCell"/>
</dbReference>
<dbReference type="EMBL" id="MLJI01000001">
    <property type="protein sequence ID" value="ORM95405.1"/>
    <property type="molecule type" value="Genomic_DNA"/>
</dbReference>
<keyword evidence="2 11" id="KW-1003">Cell membrane</keyword>
<feature type="compositionally biased region" description="Polar residues" evidence="12">
    <location>
        <begin position="72"/>
        <end position="89"/>
    </location>
</feature>
<dbReference type="Pfam" id="PF02669">
    <property type="entry name" value="KdpC"/>
    <property type="match status" value="1"/>
</dbReference>
<sequence length="190" mass="20029">MSQLRPAIVLLVLLTVLTGAVYPLLTTGLAQWWFPAQANGSLLEQDGAVRGSALIGQNFSQPGHFWGRPSATGDSAYNPQASSGSNLAGNNPALDKAVAERVAALRAANPQAPTAVPVDLVTASASGLDPDISPEAALWQAPRIAAARQLPLQQVEDLITRHTQRPLLPFIGEETVNVLRLNMALDALND</sequence>
<comment type="subcellular location">
    <subcellularLocation>
        <location evidence="11">Cell membrane</location>
        <topology evidence="11">Single-pass membrane protein</topology>
    </subcellularLocation>
</comment>
<keyword evidence="5 11" id="KW-0547">Nucleotide-binding</keyword>
<accession>A0A1X1F069</accession>
<evidence type="ECO:0000256" key="12">
    <source>
        <dbReference type="SAM" id="MobiDB-lite"/>
    </source>
</evidence>
<keyword evidence="9 11" id="KW-0406">Ion transport</keyword>
<evidence type="ECO:0000256" key="10">
    <source>
        <dbReference type="ARBA" id="ARBA00023136"/>
    </source>
</evidence>
<evidence type="ECO:0000256" key="5">
    <source>
        <dbReference type="ARBA" id="ARBA00022741"/>
    </source>
</evidence>
<keyword evidence="3 11" id="KW-0633">Potassium transport</keyword>
<dbReference type="PIRSF" id="PIRSF001296">
    <property type="entry name" value="K_ATPase_KdpC"/>
    <property type="match status" value="1"/>
</dbReference>
<keyword evidence="10 11" id="KW-0472">Membrane</keyword>
<dbReference type="HAMAP" id="MF_00276">
    <property type="entry name" value="KdpC"/>
    <property type="match status" value="1"/>
</dbReference>
<protein>
    <recommendedName>
        <fullName evidence="11">Potassium-transporting ATPase KdpC subunit</fullName>
    </recommendedName>
    <alternativeName>
        <fullName evidence="11">ATP phosphohydrolase [potassium-transporting] C chain</fullName>
    </alternativeName>
    <alternativeName>
        <fullName evidence="11">Potassium-binding and translocating subunit C</fullName>
    </alternativeName>
    <alternativeName>
        <fullName evidence="11">Potassium-translocating ATPase C chain</fullName>
    </alternativeName>
</protein>
<dbReference type="NCBIfam" id="TIGR00681">
    <property type="entry name" value="kdpC"/>
    <property type="match status" value="1"/>
</dbReference>
<dbReference type="OrthoDB" id="9788285at2"/>
<evidence type="ECO:0000313" key="13">
    <source>
        <dbReference type="EMBL" id="ORM95405.1"/>
    </source>
</evidence>
<comment type="subunit">
    <text evidence="11">The system is composed of three essential subunits: KdpA, KdpB and KdpC.</text>
</comment>
<keyword evidence="7 11" id="KW-0630">Potassium</keyword>
<dbReference type="PANTHER" id="PTHR30042:SF2">
    <property type="entry name" value="POTASSIUM-TRANSPORTING ATPASE KDPC SUBUNIT"/>
    <property type="match status" value="1"/>
</dbReference>
<evidence type="ECO:0000313" key="14">
    <source>
        <dbReference type="Proteomes" id="UP000193749"/>
    </source>
</evidence>
<evidence type="ECO:0000256" key="2">
    <source>
        <dbReference type="ARBA" id="ARBA00022475"/>
    </source>
</evidence>
<dbReference type="RefSeq" id="WP_084877681.1">
    <property type="nucleotide sequence ID" value="NZ_JAGGMY010000001.1"/>
</dbReference>
<keyword evidence="8 11" id="KW-1133">Transmembrane helix</keyword>
<keyword evidence="14" id="KW-1185">Reference proteome</keyword>
<evidence type="ECO:0000256" key="3">
    <source>
        <dbReference type="ARBA" id="ARBA00022538"/>
    </source>
</evidence>
<dbReference type="NCBIfam" id="NF001454">
    <property type="entry name" value="PRK00315.1"/>
    <property type="match status" value="1"/>
</dbReference>
<feature type="region of interest" description="Disordered" evidence="12">
    <location>
        <begin position="70"/>
        <end position="89"/>
    </location>
</feature>
<dbReference type="STRING" id="55209.HA50_19460"/>
<evidence type="ECO:0000256" key="8">
    <source>
        <dbReference type="ARBA" id="ARBA00022989"/>
    </source>
</evidence>
<comment type="function">
    <text evidence="11">Part of the high-affinity ATP-driven potassium transport (or Kdp) system, which catalyzes the hydrolysis of ATP coupled with the electrogenic transport of potassium into the cytoplasm. This subunit acts as a catalytic chaperone that increases the ATP-binding affinity of the ATP-hydrolyzing subunit KdpB by the formation of a transient KdpB/KdpC/ATP ternary complex.</text>
</comment>
<evidence type="ECO:0000256" key="11">
    <source>
        <dbReference type="HAMAP-Rule" id="MF_00276"/>
    </source>
</evidence>
<reference evidence="13 14" key="1">
    <citation type="journal article" date="2017" name="Antonie Van Leeuwenhoek">
        <title>Phylogenomic resolution of the bacterial genus Pantoea and its relationship with Erwinia and Tatumella.</title>
        <authorList>
            <person name="Palmer M."/>
            <person name="Steenkamp E.T."/>
            <person name="Coetzee M.P."/>
            <person name="Chan W.Y."/>
            <person name="van Zyl E."/>
            <person name="De Maayer P."/>
            <person name="Coutinho T.A."/>
            <person name="Blom J."/>
            <person name="Smits T.H."/>
            <person name="Duffy B."/>
            <person name="Venter S.N."/>
        </authorList>
    </citation>
    <scope>NUCLEOTIDE SEQUENCE [LARGE SCALE GENOMIC DNA]</scope>
    <source>
        <strain evidence="13 14">LMG 2657</strain>
    </source>
</reference>